<evidence type="ECO:0000313" key="2">
    <source>
        <dbReference type="EMBL" id="GLY88084.1"/>
    </source>
</evidence>
<name>A0A9W6S647_9ACTN</name>
<dbReference type="RefSeq" id="WP_285577648.1">
    <property type="nucleotide sequence ID" value="NZ_BSTK01000009.1"/>
</dbReference>
<keyword evidence="3" id="KW-1185">Reference proteome</keyword>
<evidence type="ECO:0000256" key="1">
    <source>
        <dbReference type="SAM" id="MobiDB-lite"/>
    </source>
</evidence>
<reference evidence="2" key="1">
    <citation type="submission" date="2023-03" db="EMBL/GenBank/DDBJ databases">
        <title>Actinoallomurus iriomotensis NBRC 103684.</title>
        <authorList>
            <person name="Ichikawa N."/>
            <person name="Sato H."/>
            <person name="Tonouchi N."/>
        </authorList>
    </citation>
    <scope>NUCLEOTIDE SEQUENCE</scope>
    <source>
        <strain evidence="2">NBRC 103684</strain>
    </source>
</reference>
<protein>
    <submittedName>
        <fullName evidence="2">Uncharacterized protein</fullName>
    </submittedName>
</protein>
<gene>
    <name evidence="2" type="ORF">Airi02_060130</name>
</gene>
<sequence length="316" mass="33302">MPSPSRDLALRRRRLREAVSGDRASEPYDAGARRLRGVEGTVVDASPHLLVLVTPDGEEVRMPIAADVFVWHAGRAGVSALRPGHDVVVRPSGTGGAVAERVWVDIARVTGIIAGRSGRTVEVDSGPHRDRTALVIPAEAMTRIRVRHPRLEPGALIDVIGVRRGGEVHGLQPASRSPQPASHAEHPPAHRSGSVPRILRGTATWFDGPPGRRGAAYPALDPYGDAGGCGTGPAAPLPLPLLSIASELHVRNDCTGLATRVPVIECGCVAAHFCDRCVCCGISPRGRVIELTRAAFVDLGGDLDAGCFNVTARVDL</sequence>
<evidence type="ECO:0000313" key="3">
    <source>
        <dbReference type="Proteomes" id="UP001165074"/>
    </source>
</evidence>
<dbReference type="AlphaFoldDB" id="A0A9W6S647"/>
<dbReference type="Proteomes" id="UP001165074">
    <property type="component" value="Unassembled WGS sequence"/>
</dbReference>
<proteinExistence type="predicted"/>
<accession>A0A9W6S647</accession>
<comment type="caution">
    <text evidence="2">The sequence shown here is derived from an EMBL/GenBank/DDBJ whole genome shotgun (WGS) entry which is preliminary data.</text>
</comment>
<feature type="region of interest" description="Disordered" evidence="1">
    <location>
        <begin position="168"/>
        <end position="195"/>
    </location>
</feature>
<organism evidence="2 3">
    <name type="scientific">Actinoallomurus iriomotensis</name>
    <dbReference type="NCBI Taxonomy" id="478107"/>
    <lineage>
        <taxon>Bacteria</taxon>
        <taxon>Bacillati</taxon>
        <taxon>Actinomycetota</taxon>
        <taxon>Actinomycetes</taxon>
        <taxon>Streptosporangiales</taxon>
        <taxon>Thermomonosporaceae</taxon>
        <taxon>Actinoallomurus</taxon>
    </lineage>
</organism>
<dbReference type="EMBL" id="BSTK01000009">
    <property type="protein sequence ID" value="GLY88084.1"/>
    <property type="molecule type" value="Genomic_DNA"/>
</dbReference>